<organism evidence="4 5">
    <name type="scientific">Cannabis sativa</name>
    <name type="common">Hemp</name>
    <name type="synonym">Marijuana</name>
    <dbReference type="NCBI Taxonomy" id="3483"/>
    <lineage>
        <taxon>Eukaryota</taxon>
        <taxon>Viridiplantae</taxon>
        <taxon>Streptophyta</taxon>
        <taxon>Embryophyta</taxon>
        <taxon>Tracheophyta</taxon>
        <taxon>Spermatophyta</taxon>
        <taxon>Magnoliopsida</taxon>
        <taxon>eudicotyledons</taxon>
        <taxon>Gunneridae</taxon>
        <taxon>Pentapetalae</taxon>
        <taxon>rosids</taxon>
        <taxon>fabids</taxon>
        <taxon>Rosales</taxon>
        <taxon>Cannabaceae</taxon>
        <taxon>Cannabis</taxon>
    </lineage>
</organism>
<dbReference type="GO" id="GO:0003676">
    <property type="term" value="F:nucleic acid binding"/>
    <property type="evidence" value="ECO:0007669"/>
    <property type="project" value="InterPro"/>
</dbReference>
<keyword evidence="1" id="KW-0479">Metal-binding</keyword>
<proteinExistence type="predicted"/>
<protein>
    <recommendedName>
        <fullName evidence="3">CCHC-type domain-containing protein</fullName>
    </recommendedName>
</protein>
<evidence type="ECO:0000313" key="4">
    <source>
        <dbReference type="EnsemblPlants" id="cds.evm.model.10.916"/>
    </source>
</evidence>
<dbReference type="InterPro" id="IPR036875">
    <property type="entry name" value="Znf_CCHC_sf"/>
</dbReference>
<accession>A0A803QQX9</accession>
<reference evidence="4" key="1">
    <citation type="submission" date="2021-03" db="UniProtKB">
        <authorList>
            <consortium name="EnsemblPlants"/>
        </authorList>
    </citation>
    <scope>IDENTIFICATION</scope>
</reference>
<keyword evidence="1" id="KW-0862">Zinc</keyword>
<feature type="domain" description="CCHC-type" evidence="3">
    <location>
        <begin position="302"/>
        <end position="317"/>
    </location>
</feature>
<name>A0A803QQX9_CANSA</name>
<feature type="region of interest" description="Disordered" evidence="2">
    <location>
        <begin position="391"/>
        <end position="410"/>
    </location>
</feature>
<dbReference type="AlphaFoldDB" id="A0A803QQX9"/>
<feature type="compositionally biased region" description="Basic and acidic residues" evidence="2">
    <location>
        <begin position="28"/>
        <end position="37"/>
    </location>
</feature>
<evidence type="ECO:0000256" key="2">
    <source>
        <dbReference type="SAM" id="MobiDB-lite"/>
    </source>
</evidence>
<dbReference type="EMBL" id="UZAU01000814">
    <property type="status" value="NOT_ANNOTATED_CDS"/>
    <property type="molecule type" value="Genomic_DNA"/>
</dbReference>
<keyword evidence="5" id="KW-1185">Reference proteome</keyword>
<feature type="compositionally biased region" description="Basic and acidic residues" evidence="2">
    <location>
        <begin position="123"/>
        <end position="133"/>
    </location>
</feature>
<dbReference type="Gramene" id="evm.model.10.916">
    <property type="protein sequence ID" value="cds.evm.model.10.916"/>
    <property type="gene ID" value="evm.TU.10.916"/>
</dbReference>
<feature type="compositionally biased region" description="Acidic residues" evidence="2">
    <location>
        <begin position="38"/>
        <end position="49"/>
    </location>
</feature>
<evidence type="ECO:0000313" key="5">
    <source>
        <dbReference type="Proteomes" id="UP000596661"/>
    </source>
</evidence>
<dbReference type="EnsemblPlants" id="evm.model.10.916">
    <property type="protein sequence ID" value="cds.evm.model.10.916"/>
    <property type="gene ID" value="evm.TU.10.916"/>
</dbReference>
<dbReference type="SUPFAM" id="SSF57756">
    <property type="entry name" value="Retrovirus zinc finger-like domains"/>
    <property type="match status" value="1"/>
</dbReference>
<dbReference type="PROSITE" id="PS50158">
    <property type="entry name" value="ZF_CCHC"/>
    <property type="match status" value="1"/>
</dbReference>
<evidence type="ECO:0000259" key="3">
    <source>
        <dbReference type="PROSITE" id="PS50158"/>
    </source>
</evidence>
<dbReference type="InterPro" id="IPR001878">
    <property type="entry name" value="Znf_CCHC"/>
</dbReference>
<keyword evidence="1" id="KW-0863">Zinc-finger</keyword>
<dbReference type="GO" id="GO:0008270">
    <property type="term" value="F:zinc ion binding"/>
    <property type="evidence" value="ECO:0007669"/>
    <property type="project" value="UniProtKB-KW"/>
</dbReference>
<feature type="region of interest" description="Disordered" evidence="2">
    <location>
        <begin position="123"/>
        <end position="143"/>
    </location>
</feature>
<feature type="region of interest" description="Disordered" evidence="2">
    <location>
        <begin position="28"/>
        <end position="66"/>
    </location>
</feature>
<evidence type="ECO:0000256" key="1">
    <source>
        <dbReference type="PROSITE-ProRule" id="PRU00047"/>
    </source>
</evidence>
<sequence>MVAIRTTVDKSGICDGDTAMENTQHIKKYVDENHIDEDPKDDPEDDDPKEDGKDKEEEYYYEPDPTVAKMAKELTKNKKKDKEIGAMGNKEKDCSHCSTEQYEYCQPTSVEKEVLHRCYGKKSENGREREIKGKKTGASSSDRVIKTRSMDALGIQELEVEEAEDSMEQCHHLIEQYVERVFSPEESEALILRQSEIRQDFSDWLSIADRATQDVNSGKRISPQILRSNIVRNLEIWFEQSKNDAGKEETKKKVKIEDRLQYPKILIQASLAQDFPEKISFIDEFDHEVDLDIKYEWLPLVCYNCSGIGHRTSNCRKKEEKKEAGKQVWMPKKPTINVEKQLDDDGFQKVSKGKKVLPRKEAEGTSTKNMFESLNDDFEIVAGIENDCGIAEQGNEQNTGGEGDPSSSNG</sequence>
<dbReference type="Proteomes" id="UP000596661">
    <property type="component" value="Unassembled WGS sequence"/>
</dbReference>